<dbReference type="SUPFAM" id="SSF51679">
    <property type="entry name" value="Bacterial luciferase-like"/>
    <property type="match status" value="1"/>
</dbReference>
<evidence type="ECO:0000259" key="7">
    <source>
        <dbReference type="Pfam" id="PF00296"/>
    </source>
</evidence>
<reference evidence="8" key="1">
    <citation type="submission" date="2022-10" db="EMBL/GenBank/DDBJ databases">
        <title>The complete genomes of actinobacterial strains from the NBC collection.</title>
        <authorList>
            <person name="Joergensen T.S."/>
            <person name="Alvarez Arevalo M."/>
            <person name="Sterndorff E.B."/>
            <person name="Faurdal D."/>
            <person name="Vuksanovic O."/>
            <person name="Mourched A.-S."/>
            <person name="Charusanti P."/>
            <person name="Shaw S."/>
            <person name="Blin K."/>
            <person name="Weber T."/>
        </authorList>
    </citation>
    <scope>NUCLEOTIDE SEQUENCE</scope>
    <source>
        <strain evidence="8">NBC_00049</strain>
    </source>
</reference>
<dbReference type="PANTHER" id="PTHR30011">
    <property type="entry name" value="ALKANESULFONATE MONOOXYGENASE-RELATED"/>
    <property type="match status" value="1"/>
</dbReference>
<dbReference type="EMBL" id="CP108264">
    <property type="protein sequence ID" value="WTU74693.1"/>
    <property type="molecule type" value="Genomic_DNA"/>
</dbReference>
<evidence type="ECO:0000256" key="5">
    <source>
        <dbReference type="ARBA" id="ARBA00033748"/>
    </source>
</evidence>
<dbReference type="GO" id="GO:0004497">
    <property type="term" value="F:monooxygenase activity"/>
    <property type="evidence" value="ECO:0007669"/>
    <property type="project" value="UniProtKB-KW"/>
</dbReference>
<evidence type="ECO:0000256" key="4">
    <source>
        <dbReference type="ARBA" id="ARBA00023033"/>
    </source>
</evidence>
<dbReference type="InterPro" id="IPR036661">
    <property type="entry name" value="Luciferase-like_sf"/>
</dbReference>
<dbReference type="NCBIfam" id="TIGR03860">
    <property type="entry name" value="FMN_nitrolo"/>
    <property type="match status" value="1"/>
</dbReference>
<dbReference type="PANTHER" id="PTHR30011:SF16">
    <property type="entry name" value="C2H2 FINGER DOMAIN TRANSCRIPTION FACTOR (EUROFUNG)-RELATED"/>
    <property type="match status" value="1"/>
</dbReference>
<feature type="domain" description="Luciferase-like" evidence="7">
    <location>
        <begin position="23"/>
        <end position="398"/>
    </location>
</feature>
<evidence type="ECO:0000256" key="2">
    <source>
        <dbReference type="ARBA" id="ARBA00022643"/>
    </source>
</evidence>
<dbReference type="GO" id="GO:0016705">
    <property type="term" value="F:oxidoreductase activity, acting on paired donors, with incorporation or reduction of molecular oxygen"/>
    <property type="evidence" value="ECO:0007669"/>
    <property type="project" value="InterPro"/>
</dbReference>
<evidence type="ECO:0000313" key="8">
    <source>
        <dbReference type="EMBL" id="WTU74693.1"/>
    </source>
</evidence>
<feature type="binding site" evidence="6">
    <location>
        <position position="98"/>
    </location>
    <ligand>
        <name>FMN</name>
        <dbReference type="ChEBI" id="CHEBI:58210"/>
    </ligand>
</feature>
<keyword evidence="1 6" id="KW-0285">Flavoprotein</keyword>
<evidence type="ECO:0000256" key="6">
    <source>
        <dbReference type="PIRSR" id="PIRSR000337-1"/>
    </source>
</evidence>
<keyword evidence="2 6" id="KW-0288">FMN</keyword>
<name>A0AAU2JT95_9ACTN</name>
<proteinExistence type="inferred from homology"/>
<feature type="binding site" evidence="6">
    <location>
        <position position="58"/>
    </location>
    <ligand>
        <name>FMN</name>
        <dbReference type="ChEBI" id="CHEBI:58210"/>
    </ligand>
</feature>
<dbReference type="PIRSF" id="PIRSF000337">
    <property type="entry name" value="NTA_MOA"/>
    <property type="match status" value="1"/>
</dbReference>
<evidence type="ECO:0000256" key="3">
    <source>
        <dbReference type="ARBA" id="ARBA00023002"/>
    </source>
</evidence>
<dbReference type="InterPro" id="IPR016215">
    <property type="entry name" value="NTA_MOA"/>
</dbReference>
<dbReference type="InterPro" id="IPR051260">
    <property type="entry name" value="Diverse_substr_monoxygenases"/>
</dbReference>
<gene>
    <name evidence="8" type="ORF">OG327_16005</name>
</gene>
<dbReference type="Gene3D" id="3.20.20.30">
    <property type="entry name" value="Luciferase-like domain"/>
    <property type="match status" value="1"/>
</dbReference>
<protein>
    <submittedName>
        <fullName evidence="8">NtaA/DmoA family FMN-dependent monooxygenase</fullName>
        <ecNumber evidence="8">1.14.-.-</ecNumber>
    </submittedName>
</protein>
<evidence type="ECO:0000256" key="1">
    <source>
        <dbReference type="ARBA" id="ARBA00022630"/>
    </source>
</evidence>
<accession>A0AAU2JT95</accession>
<sequence>MSTERELHLGLMFWATGTHAAGWRHPDARADAAYDIDLIQEVTRDAERAKFDFVFLGDRLASDPSLQHSNPAQISRLEPYATATAMAAATTHIGIVVTANPTYSDPYSIARLMASLDHVSGGRAAWNLVTGADSAAAFNFGRDEHWDTAKRYDWAGETLRVVRDLWDSGADAEGGEARPISHRGTYFSVDGPLDVGRPPQGHVVVFNAGTSDLSREMGARDADIVFAGPQPTLALRKEYYADIKARAARHGRADQVAILPGLTPIVAPTTEEAVELYDLLNSLLVPDPEEEPGEVVRKGGIGEGHRRNLTSASRVFGVDLLGNDLAEEVPAETLAAVSEEGALRLAEITRLTRRTADGPHRITYGDLVHATPSELSHTVVGNPEEVADMIQEWFEGGAADGFNIYPAYVPGAVTSFTELVVPELQRRGLYRKDYGGRMLRDHLGLQVPERAK</sequence>
<feature type="binding site" evidence="6">
    <location>
        <position position="211"/>
    </location>
    <ligand>
        <name>FMN</name>
        <dbReference type="ChEBI" id="CHEBI:58210"/>
    </ligand>
</feature>
<organism evidence="8">
    <name type="scientific">Streptomyces sp. NBC_00049</name>
    <dbReference type="NCBI Taxonomy" id="2903617"/>
    <lineage>
        <taxon>Bacteria</taxon>
        <taxon>Bacillati</taxon>
        <taxon>Actinomycetota</taxon>
        <taxon>Actinomycetes</taxon>
        <taxon>Kitasatosporales</taxon>
        <taxon>Streptomycetaceae</taxon>
        <taxon>Streptomyces</taxon>
    </lineage>
</organism>
<dbReference type="InterPro" id="IPR011251">
    <property type="entry name" value="Luciferase-like_dom"/>
</dbReference>
<dbReference type="AlphaFoldDB" id="A0AAU2JT95"/>
<keyword evidence="4 8" id="KW-0503">Monooxygenase</keyword>
<dbReference type="Pfam" id="PF00296">
    <property type="entry name" value="Bac_luciferase"/>
    <property type="match status" value="1"/>
</dbReference>
<dbReference type="EC" id="1.14.-.-" evidence="8"/>
<comment type="similarity">
    <text evidence="5">Belongs to the NtaA/SnaA/DszA monooxygenase family.</text>
</comment>
<keyword evidence="3 8" id="KW-0560">Oxidoreductase</keyword>
<feature type="binding site" evidence="6">
    <location>
        <position position="152"/>
    </location>
    <ligand>
        <name>FMN</name>
        <dbReference type="ChEBI" id="CHEBI:58210"/>
    </ligand>
</feature>